<proteinExistence type="predicted"/>
<gene>
    <name evidence="1" type="ORF">BDN72DRAFT_558264</name>
</gene>
<evidence type="ECO:0000313" key="1">
    <source>
        <dbReference type="EMBL" id="TFK75106.1"/>
    </source>
</evidence>
<name>A0ACD3BBT5_9AGAR</name>
<keyword evidence="2" id="KW-1185">Reference proteome</keyword>
<dbReference type="Proteomes" id="UP000308600">
    <property type="component" value="Unassembled WGS sequence"/>
</dbReference>
<reference evidence="1 2" key="1">
    <citation type="journal article" date="2019" name="Nat. Ecol. Evol.">
        <title>Megaphylogeny resolves global patterns of mushroom evolution.</title>
        <authorList>
            <person name="Varga T."/>
            <person name="Krizsan K."/>
            <person name="Foldi C."/>
            <person name="Dima B."/>
            <person name="Sanchez-Garcia M."/>
            <person name="Sanchez-Ramirez S."/>
            <person name="Szollosi G.J."/>
            <person name="Szarkandi J.G."/>
            <person name="Papp V."/>
            <person name="Albert L."/>
            <person name="Andreopoulos W."/>
            <person name="Angelini C."/>
            <person name="Antonin V."/>
            <person name="Barry K.W."/>
            <person name="Bougher N.L."/>
            <person name="Buchanan P."/>
            <person name="Buyck B."/>
            <person name="Bense V."/>
            <person name="Catcheside P."/>
            <person name="Chovatia M."/>
            <person name="Cooper J."/>
            <person name="Damon W."/>
            <person name="Desjardin D."/>
            <person name="Finy P."/>
            <person name="Geml J."/>
            <person name="Haridas S."/>
            <person name="Hughes K."/>
            <person name="Justo A."/>
            <person name="Karasinski D."/>
            <person name="Kautmanova I."/>
            <person name="Kiss B."/>
            <person name="Kocsube S."/>
            <person name="Kotiranta H."/>
            <person name="LaButti K.M."/>
            <person name="Lechner B.E."/>
            <person name="Liimatainen K."/>
            <person name="Lipzen A."/>
            <person name="Lukacs Z."/>
            <person name="Mihaltcheva S."/>
            <person name="Morgado L.N."/>
            <person name="Niskanen T."/>
            <person name="Noordeloos M.E."/>
            <person name="Ohm R.A."/>
            <person name="Ortiz-Santana B."/>
            <person name="Ovrebo C."/>
            <person name="Racz N."/>
            <person name="Riley R."/>
            <person name="Savchenko A."/>
            <person name="Shiryaev A."/>
            <person name="Soop K."/>
            <person name="Spirin V."/>
            <person name="Szebenyi C."/>
            <person name="Tomsovsky M."/>
            <person name="Tulloss R.E."/>
            <person name="Uehling J."/>
            <person name="Grigoriev I.V."/>
            <person name="Vagvolgyi C."/>
            <person name="Papp T."/>
            <person name="Martin F.M."/>
            <person name="Miettinen O."/>
            <person name="Hibbett D.S."/>
            <person name="Nagy L.G."/>
        </authorList>
    </citation>
    <scope>NUCLEOTIDE SEQUENCE [LARGE SCALE GENOMIC DNA]</scope>
    <source>
        <strain evidence="1 2">NL-1719</strain>
    </source>
</reference>
<dbReference type="EMBL" id="ML208264">
    <property type="protein sequence ID" value="TFK75106.1"/>
    <property type="molecule type" value="Genomic_DNA"/>
</dbReference>
<accession>A0ACD3BBT5</accession>
<organism evidence="1 2">
    <name type="scientific">Pluteus cervinus</name>
    <dbReference type="NCBI Taxonomy" id="181527"/>
    <lineage>
        <taxon>Eukaryota</taxon>
        <taxon>Fungi</taxon>
        <taxon>Dikarya</taxon>
        <taxon>Basidiomycota</taxon>
        <taxon>Agaricomycotina</taxon>
        <taxon>Agaricomycetes</taxon>
        <taxon>Agaricomycetidae</taxon>
        <taxon>Agaricales</taxon>
        <taxon>Pluteineae</taxon>
        <taxon>Pluteaceae</taxon>
        <taxon>Pluteus</taxon>
    </lineage>
</organism>
<protein>
    <submittedName>
        <fullName evidence="1">Uncharacterized protein</fullName>
    </submittedName>
</protein>
<sequence length="621" mass="69035">MSSGSGLTPFEHASFAVVSRLLSCLVTEELLPAFYTPLCKPNPAVEGLLVILSTHILSEQTSISRALRSRDIFVVVPLRNAPVFKDTAVYPHGRSVGLVDPLDMLPVVYEATNRSAGDLEPVSELGRDILESLTPPLWDLGCSPTLSRCTDAVSLWNKFVEGIFISDSTRKGIERELASSFEWQYLSYKSPPPAPTLRSTPLEWEQSLVAGHPTHPMHRARLLPSNANPQYNWYRPRIRFAAIPRRCLNVFGQFEQHIRPIAERAAKASGRILPCGVCSVIVPVHELQISNMVSRLKKDVEILHADISVDALAQSSIRTVVIPELPTMAVKLAVGVKISSSLRTISHFTATFGPQFSAQIVPKLAINPDIMTVELEPHSVVLDGVEPEVAKHFSVVLREEYQAPEGQGLVVCAALLEMDHLGAPPGVPAVQFVFGLDTQEKRLAFLDRYIQLACEALLPPLLTNGVAFEAHAQNVLVRYNATTGEVLGFVVRDLGGIRVHPATLRESTGVDFEFLPNHCVVTSTLEETYPKFYHTFVHNHLQRLIRVLGLHSNGLGWEILRKHLRNNIPADHPVYAGWLGGAKFVKSKSLLRMRMQDLYRDMVYSTVPNMILYQPDERKYD</sequence>
<evidence type="ECO:0000313" key="2">
    <source>
        <dbReference type="Proteomes" id="UP000308600"/>
    </source>
</evidence>